<evidence type="ECO:0000256" key="1">
    <source>
        <dbReference type="ARBA" id="ARBA00004611"/>
    </source>
</evidence>
<accession>A0AA39CAR9</accession>
<evidence type="ECO:0000256" key="2">
    <source>
        <dbReference type="ARBA" id="ARBA00006737"/>
    </source>
</evidence>
<comment type="subcellular location">
    <subcellularLocation>
        <location evidence="1">Cytoplasm</location>
        <location evidence="1">Cytoskeleton</location>
        <location evidence="1">Flagellum axoneme</location>
    </subcellularLocation>
</comment>
<evidence type="ECO:0000256" key="5">
    <source>
        <dbReference type="ARBA" id="ARBA00022846"/>
    </source>
</evidence>
<organism evidence="10 11">
    <name type="scientific">Microctonus aethiopoides</name>
    <dbReference type="NCBI Taxonomy" id="144406"/>
    <lineage>
        <taxon>Eukaryota</taxon>
        <taxon>Metazoa</taxon>
        <taxon>Ecdysozoa</taxon>
        <taxon>Arthropoda</taxon>
        <taxon>Hexapoda</taxon>
        <taxon>Insecta</taxon>
        <taxon>Pterygota</taxon>
        <taxon>Neoptera</taxon>
        <taxon>Endopterygota</taxon>
        <taxon>Hymenoptera</taxon>
        <taxon>Apocrita</taxon>
        <taxon>Ichneumonoidea</taxon>
        <taxon>Braconidae</taxon>
        <taxon>Euphorinae</taxon>
        <taxon>Microctonus</taxon>
    </lineage>
</organism>
<keyword evidence="5" id="KW-0282">Flagellum</keyword>
<keyword evidence="4" id="KW-0597">Phosphoprotein</keyword>
<feature type="region of interest" description="Disordered" evidence="9">
    <location>
        <begin position="256"/>
        <end position="286"/>
    </location>
</feature>
<evidence type="ECO:0000256" key="4">
    <source>
        <dbReference type="ARBA" id="ARBA00022553"/>
    </source>
</evidence>
<evidence type="ECO:0000256" key="9">
    <source>
        <dbReference type="SAM" id="MobiDB-lite"/>
    </source>
</evidence>
<dbReference type="PANTHER" id="PTHR21648">
    <property type="entry name" value="FLAGELLAR RADIAL SPOKE PROTEIN 3"/>
    <property type="match status" value="1"/>
</dbReference>
<dbReference type="GO" id="GO:0005929">
    <property type="term" value="C:cilium"/>
    <property type="evidence" value="ECO:0007669"/>
    <property type="project" value="TreeGrafter"/>
</dbReference>
<evidence type="ECO:0000313" key="11">
    <source>
        <dbReference type="Proteomes" id="UP001168990"/>
    </source>
</evidence>
<reference evidence="10" key="2">
    <citation type="submission" date="2023-03" db="EMBL/GenBank/DDBJ databases">
        <authorList>
            <person name="Inwood S.N."/>
            <person name="Skelly J.G."/>
            <person name="Guhlin J."/>
            <person name="Harrop T.W.R."/>
            <person name="Goldson S.G."/>
            <person name="Dearden P.K."/>
        </authorList>
    </citation>
    <scope>NUCLEOTIDE SEQUENCE</scope>
    <source>
        <strain evidence="10">Irish</strain>
        <tissue evidence="10">Whole body</tissue>
    </source>
</reference>
<evidence type="ECO:0000256" key="8">
    <source>
        <dbReference type="ARBA" id="ARBA00023273"/>
    </source>
</evidence>
<dbReference type="AlphaFoldDB" id="A0AA39CAR9"/>
<evidence type="ECO:0000313" key="10">
    <source>
        <dbReference type="EMBL" id="KAK0160595.1"/>
    </source>
</evidence>
<dbReference type="PANTHER" id="PTHR21648:SF0">
    <property type="entry name" value="RADIAL SPOKE HEAD PROTEIN 3 HOMOLOG"/>
    <property type="match status" value="1"/>
</dbReference>
<evidence type="ECO:0000256" key="6">
    <source>
        <dbReference type="ARBA" id="ARBA00023069"/>
    </source>
</evidence>
<dbReference type="EMBL" id="JAQQBS010001423">
    <property type="protein sequence ID" value="KAK0160595.1"/>
    <property type="molecule type" value="Genomic_DNA"/>
</dbReference>
<gene>
    <name evidence="10" type="ORF">PV328_007990</name>
</gene>
<keyword evidence="3" id="KW-0963">Cytoplasm</keyword>
<evidence type="ECO:0000256" key="7">
    <source>
        <dbReference type="ARBA" id="ARBA00023212"/>
    </source>
</evidence>
<name>A0AA39CAR9_9HYME</name>
<keyword evidence="11" id="KW-1185">Reference proteome</keyword>
<keyword evidence="8" id="KW-0966">Cell projection</keyword>
<dbReference type="Proteomes" id="UP001168990">
    <property type="component" value="Unassembled WGS sequence"/>
</dbReference>
<keyword evidence="6" id="KW-0969">Cilium</keyword>
<comment type="caution">
    <text evidence="10">The sequence shown here is derived from an EMBL/GenBank/DDBJ whole genome shotgun (WGS) entry which is preliminary data.</text>
</comment>
<evidence type="ECO:0000256" key="3">
    <source>
        <dbReference type="ARBA" id="ARBA00022490"/>
    </source>
</evidence>
<comment type="similarity">
    <text evidence="2">Belongs to the flagellar radial spoke RSP3 family.</text>
</comment>
<dbReference type="Pfam" id="PF06098">
    <property type="entry name" value="Radial_spoke_3"/>
    <property type="match status" value="1"/>
</dbReference>
<reference evidence="10" key="1">
    <citation type="journal article" date="2023" name="bioRxiv">
        <title>Scaffold-level genome assemblies of two parasitoid biocontrol wasps reveal the parthenogenesis mechanism and an associated novel virus.</title>
        <authorList>
            <person name="Inwood S."/>
            <person name="Skelly J."/>
            <person name="Guhlin J."/>
            <person name="Harrop T."/>
            <person name="Goldson S."/>
            <person name="Dearden P."/>
        </authorList>
    </citation>
    <scope>NUCLEOTIDE SEQUENCE</scope>
    <source>
        <strain evidence="10">Irish</strain>
        <tissue evidence="10">Whole body</tissue>
    </source>
</reference>
<sequence length="562" mass="63980">MPAGISSLPPSSFDYDKKNPPAFTIIPRDNFTTTLPILHLNNFTNDDNHNENENNQILSKKLTNNEKNYLHSRKRISKSNDHLLLAKKKQQIPLKKPFITTVKKGEFLKPPPEVAAMLGITSSGDWIGQDIDSSNINHQTSLSRSKFRPLVSFNRRPEVRHNSHNARCQAALKATVDFEVNIVNSSNATTASSFANATRQLAVNNCINNRLIENDQSLPFGNIMFDRRVVRGSTFASASIIADEQAQAAARHAEARRKQLSKKRSQISSRSMMLRLPSPPPVLGRKHEPVQTDLYLEELLEKPQESEVATQTDYYLDRPSTPPFCPEKTGIDAETQIGPGELFDYDVEVQPILEVLVGKTIEQALTEVLEEEELASIKEQQRRFLELRAAEQAEALRLEQQDRRIREEKDRRLRQHEDALKIQQETEERVAATVLLTGYIAELLPTVLDSLKVSGYLLDEMKSDSEDGFMPWLVKEVRKEMDTMIDSRELLSDIIREIVEKRAEIYRKQSEDYDASRKLITKSDDDAINVDEIDEKNEEIDDEENLLIDKNSAIFSNNSDDV</sequence>
<dbReference type="InterPro" id="IPR009290">
    <property type="entry name" value="Radial_spoke_3"/>
</dbReference>
<proteinExistence type="inferred from homology"/>
<evidence type="ECO:0008006" key="12">
    <source>
        <dbReference type="Google" id="ProtNLM"/>
    </source>
</evidence>
<keyword evidence="7" id="KW-0206">Cytoskeleton</keyword>
<protein>
    <recommendedName>
        <fullName evidence="12">Radial spoke protein 3</fullName>
    </recommendedName>
</protein>